<dbReference type="EMBL" id="FMXQ01000004">
    <property type="protein sequence ID" value="SDB27958.1"/>
    <property type="molecule type" value="Genomic_DNA"/>
</dbReference>
<dbReference type="GO" id="GO:0006747">
    <property type="term" value="P:FAD biosynthetic process"/>
    <property type="evidence" value="ECO:0007669"/>
    <property type="project" value="UniProtKB-UniRule"/>
</dbReference>
<dbReference type="InterPro" id="IPR015865">
    <property type="entry name" value="Riboflavin_kinase_bac/euk"/>
</dbReference>
<keyword evidence="5 15" id="KW-0288">FMN</keyword>
<dbReference type="GO" id="GO:0009398">
    <property type="term" value="P:FMN biosynthetic process"/>
    <property type="evidence" value="ECO:0007669"/>
    <property type="project" value="UniProtKB-UniRule"/>
</dbReference>
<dbReference type="UniPathway" id="UPA00276">
    <property type="reaction ID" value="UER00406"/>
</dbReference>
<evidence type="ECO:0000256" key="8">
    <source>
        <dbReference type="ARBA" id="ARBA00022741"/>
    </source>
</evidence>
<protein>
    <recommendedName>
        <fullName evidence="15">Riboflavin biosynthesis protein</fullName>
    </recommendedName>
    <domain>
        <recommendedName>
            <fullName evidence="15">Riboflavin kinase</fullName>
            <ecNumber evidence="15">2.7.1.26</ecNumber>
        </recommendedName>
        <alternativeName>
            <fullName evidence="15">Flavokinase</fullName>
        </alternativeName>
    </domain>
    <domain>
        <recommendedName>
            <fullName evidence="15">FMN adenylyltransferase</fullName>
            <ecNumber evidence="15">2.7.7.2</ecNumber>
        </recommendedName>
        <alternativeName>
            <fullName evidence="15">FAD pyrophosphorylase</fullName>
        </alternativeName>
        <alternativeName>
            <fullName evidence="15">FAD synthase</fullName>
        </alternativeName>
    </domain>
</protein>
<proteinExistence type="inferred from homology"/>
<dbReference type="GO" id="GO:0005524">
    <property type="term" value="F:ATP binding"/>
    <property type="evidence" value="ECO:0007669"/>
    <property type="project" value="UniProtKB-UniRule"/>
</dbReference>
<comment type="similarity">
    <text evidence="15">Belongs to the ribF family.</text>
</comment>
<dbReference type="GO" id="GO:0008531">
    <property type="term" value="F:riboflavin kinase activity"/>
    <property type="evidence" value="ECO:0007669"/>
    <property type="project" value="UniProtKB-UniRule"/>
</dbReference>
<evidence type="ECO:0000256" key="9">
    <source>
        <dbReference type="ARBA" id="ARBA00022777"/>
    </source>
</evidence>
<keyword evidence="12" id="KW-0511">Multifunctional enzyme</keyword>
<dbReference type="Pfam" id="PF01687">
    <property type="entry name" value="Flavokinase"/>
    <property type="match status" value="1"/>
</dbReference>
<keyword evidence="6 15" id="KW-0808">Transferase</keyword>
<dbReference type="STRING" id="665467.SAMN02982931_02067"/>
<evidence type="ECO:0000313" key="17">
    <source>
        <dbReference type="EMBL" id="SDB27958.1"/>
    </source>
</evidence>
<evidence type="ECO:0000256" key="12">
    <source>
        <dbReference type="ARBA" id="ARBA00023268"/>
    </source>
</evidence>
<dbReference type="UniPathway" id="UPA00277">
    <property type="reaction ID" value="UER00407"/>
</dbReference>
<dbReference type="InterPro" id="IPR023468">
    <property type="entry name" value="Riboflavin_kinase"/>
</dbReference>
<accession>A0A1G6C5A7</accession>
<comment type="catalytic activity">
    <reaction evidence="13 15">
        <text>riboflavin + ATP = FMN + ADP + H(+)</text>
        <dbReference type="Rhea" id="RHEA:14357"/>
        <dbReference type="ChEBI" id="CHEBI:15378"/>
        <dbReference type="ChEBI" id="CHEBI:30616"/>
        <dbReference type="ChEBI" id="CHEBI:57986"/>
        <dbReference type="ChEBI" id="CHEBI:58210"/>
        <dbReference type="ChEBI" id="CHEBI:456216"/>
        <dbReference type="EC" id="2.7.1.26"/>
    </reaction>
</comment>
<name>A0A1G6C5A7_9HYPH</name>
<dbReference type="Gene3D" id="2.40.30.30">
    <property type="entry name" value="Riboflavin kinase-like"/>
    <property type="match status" value="1"/>
</dbReference>
<keyword evidence="10 15" id="KW-0274">FAD</keyword>
<organism evidence="17 18">
    <name type="scientific">Bauldia litoralis</name>
    <dbReference type="NCBI Taxonomy" id="665467"/>
    <lineage>
        <taxon>Bacteria</taxon>
        <taxon>Pseudomonadati</taxon>
        <taxon>Pseudomonadota</taxon>
        <taxon>Alphaproteobacteria</taxon>
        <taxon>Hyphomicrobiales</taxon>
        <taxon>Kaistiaceae</taxon>
        <taxon>Bauldia</taxon>
    </lineage>
</organism>
<dbReference type="FunFam" id="3.40.50.620:FF:000021">
    <property type="entry name" value="Riboflavin biosynthesis protein"/>
    <property type="match status" value="1"/>
</dbReference>
<dbReference type="InterPro" id="IPR014729">
    <property type="entry name" value="Rossmann-like_a/b/a_fold"/>
</dbReference>
<dbReference type="SMART" id="SM00904">
    <property type="entry name" value="Flavokinase"/>
    <property type="match status" value="1"/>
</dbReference>
<keyword evidence="11 15" id="KW-0067">ATP-binding</keyword>
<dbReference type="GO" id="GO:0003919">
    <property type="term" value="F:FMN adenylyltransferase activity"/>
    <property type="evidence" value="ECO:0007669"/>
    <property type="project" value="UniProtKB-UniRule"/>
</dbReference>
<comment type="pathway">
    <text evidence="3 15">Cofactor biosynthesis; FMN biosynthesis; FMN from riboflavin (ATP route): step 1/1.</text>
</comment>
<evidence type="ECO:0000256" key="7">
    <source>
        <dbReference type="ARBA" id="ARBA00022695"/>
    </source>
</evidence>
<dbReference type="InterPro" id="IPR023465">
    <property type="entry name" value="Riboflavin_kinase_dom_sf"/>
</dbReference>
<evidence type="ECO:0000256" key="5">
    <source>
        <dbReference type="ARBA" id="ARBA00022643"/>
    </source>
</evidence>
<keyword evidence="9 15" id="KW-0418">Kinase</keyword>
<evidence type="ECO:0000256" key="10">
    <source>
        <dbReference type="ARBA" id="ARBA00022827"/>
    </source>
</evidence>
<evidence type="ECO:0000256" key="3">
    <source>
        <dbReference type="ARBA" id="ARBA00005201"/>
    </source>
</evidence>
<evidence type="ECO:0000256" key="11">
    <source>
        <dbReference type="ARBA" id="ARBA00022840"/>
    </source>
</evidence>
<evidence type="ECO:0000256" key="1">
    <source>
        <dbReference type="ARBA" id="ARBA00002121"/>
    </source>
</evidence>
<dbReference type="AlphaFoldDB" id="A0A1G6C5A7"/>
<evidence type="ECO:0000256" key="4">
    <source>
        <dbReference type="ARBA" id="ARBA00022630"/>
    </source>
</evidence>
<dbReference type="GO" id="GO:0009231">
    <property type="term" value="P:riboflavin biosynthetic process"/>
    <property type="evidence" value="ECO:0007669"/>
    <property type="project" value="InterPro"/>
</dbReference>
<evidence type="ECO:0000256" key="13">
    <source>
        <dbReference type="ARBA" id="ARBA00047880"/>
    </source>
</evidence>
<dbReference type="NCBIfam" id="NF004160">
    <property type="entry name" value="PRK05627.1-3"/>
    <property type="match status" value="1"/>
</dbReference>
<dbReference type="Pfam" id="PF06574">
    <property type="entry name" value="FAD_syn"/>
    <property type="match status" value="1"/>
</dbReference>
<evidence type="ECO:0000256" key="15">
    <source>
        <dbReference type="PIRNR" id="PIRNR004491"/>
    </source>
</evidence>
<comment type="pathway">
    <text evidence="2 15">Cofactor biosynthesis; FAD biosynthesis; FAD from FMN: step 1/1.</text>
</comment>
<dbReference type="PANTHER" id="PTHR22749">
    <property type="entry name" value="RIBOFLAVIN KINASE/FMN ADENYLYLTRANSFERASE"/>
    <property type="match status" value="1"/>
</dbReference>
<comment type="function">
    <text evidence="1">Catalyzes the phosphorylation of riboflavin to FMN followed by the adenylation of FMN to FAD.</text>
</comment>
<dbReference type="Proteomes" id="UP000199071">
    <property type="component" value="Unassembled WGS sequence"/>
</dbReference>
<evidence type="ECO:0000256" key="6">
    <source>
        <dbReference type="ARBA" id="ARBA00022679"/>
    </source>
</evidence>
<dbReference type="NCBIfam" id="NF004159">
    <property type="entry name" value="PRK05627.1-2"/>
    <property type="match status" value="1"/>
</dbReference>
<dbReference type="PANTHER" id="PTHR22749:SF6">
    <property type="entry name" value="RIBOFLAVIN KINASE"/>
    <property type="match status" value="1"/>
</dbReference>
<evidence type="ECO:0000259" key="16">
    <source>
        <dbReference type="SMART" id="SM00904"/>
    </source>
</evidence>
<sequence length="334" mass="35691">MPDSHTPTAARLRTFALDDLPLDLIGGAVAIGNFDGVHRGHAVLIQTAIAEAKRHDSNALVLTFDPHPRTFFRPEPPVFRLTPPAARARIMAALGVDGVIAARFDTAFSQLEPTAFEEDVLAGRLAARSVIVGEGFRFGKGRAGTTEQLAAAGERLGFRVAVVEPVVGEDGERISSSAIREALAAGDIATANRLLGYRWFVIGGVVHGDHRGRELGFPTANIALPPDCQLRHGIYAVTLATDGGPPLAGVASYGRRPQFDNGAPLLEVFVFDFDGDLYGQDVVVTFIDWIRPEMTFPSVDDLVETMGRDCETARRQIETAGQGSPIDKVLAASG</sequence>
<dbReference type="InterPro" id="IPR002606">
    <property type="entry name" value="Riboflavin_kinase_bac"/>
</dbReference>
<dbReference type="OrthoDB" id="9803667at2"/>
<dbReference type="RefSeq" id="WP_090876366.1">
    <property type="nucleotide sequence ID" value="NZ_FMXQ01000004.1"/>
</dbReference>
<comment type="catalytic activity">
    <reaction evidence="14 15">
        <text>FMN + ATP + H(+) = FAD + diphosphate</text>
        <dbReference type="Rhea" id="RHEA:17237"/>
        <dbReference type="ChEBI" id="CHEBI:15378"/>
        <dbReference type="ChEBI" id="CHEBI:30616"/>
        <dbReference type="ChEBI" id="CHEBI:33019"/>
        <dbReference type="ChEBI" id="CHEBI:57692"/>
        <dbReference type="ChEBI" id="CHEBI:58210"/>
        <dbReference type="EC" id="2.7.7.2"/>
    </reaction>
</comment>
<keyword evidence="8 15" id="KW-0547">Nucleotide-binding</keyword>
<evidence type="ECO:0000256" key="14">
    <source>
        <dbReference type="ARBA" id="ARBA00049494"/>
    </source>
</evidence>
<dbReference type="NCBIfam" id="TIGR00083">
    <property type="entry name" value="ribF"/>
    <property type="match status" value="1"/>
</dbReference>
<dbReference type="EC" id="2.7.7.2" evidence="15"/>
<dbReference type="InterPro" id="IPR015864">
    <property type="entry name" value="FAD_synthase"/>
</dbReference>
<dbReference type="SUPFAM" id="SSF82114">
    <property type="entry name" value="Riboflavin kinase-like"/>
    <property type="match status" value="1"/>
</dbReference>
<dbReference type="CDD" id="cd02064">
    <property type="entry name" value="FAD_synthetase_N"/>
    <property type="match status" value="1"/>
</dbReference>
<dbReference type="EC" id="2.7.1.26" evidence="15"/>
<keyword evidence="18" id="KW-1185">Reference proteome</keyword>
<feature type="domain" description="Riboflavin kinase" evidence="16">
    <location>
        <begin position="194"/>
        <end position="318"/>
    </location>
</feature>
<dbReference type="Gene3D" id="3.40.50.620">
    <property type="entry name" value="HUPs"/>
    <property type="match status" value="1"/>
</dbReference>
<evidence type="ECO:0000313" key="18">
    <source>
        <dbReference type="Proteomes" id="UP000199071"/>
    </source>
</evidence>
<reference evidence="17 18" key="1">
    <citation type="submission" date="2016-10" db="EMBL/GenBank/DDBJ databases">
        <authorList>
            <person name="de Groot N.N."/>
        </authorList>
    </citation>
    <scope>NUCLEOTIDE SEQUENCE [LARGE SCALE GENOMIC DNA]</scope>
    <source>
        <strain evidence="17 18">ATCC 35022</strain>
    </source>
</reference>
<evidence type="ECO:0000256" key="2">
    <source>
        <dbReference type="ARBA" id="ARBA00004726"/>
    </source>
</evidence>
<dbReference type="SUPFAM" id="SSF52374">
    <property type="entry name" value="Nucleotidylyl transferase"/>
    <property type="match status" value="1"/>
</dbReference>
<keyword evidence="4 15" id="KW-0285">Flavoprotein</keyword>
<keyword evidence="7 15" id="KW-0548">Nucleotidyltransferase</keyword>
<dbReference type="PIRSF" id="PIRSF004491">
    <property type="entry name" value="FAD_Synth"/>
    <property type="match status" value="1"/>
</dbReference>
<gene>
    <name evidence="17" type="ORF">SAMN02982931_02067</name>
</gene>